<dbReference type="AlphaFoldDB" id="A0A1G8WHX4"/>
<reference evidence="4" key="1">
    <citation type="submission" date="2016-10" db="EMBL/GenBank/DDBJ databases">
        <authorList>
            <person name="Varghese N."/>
            <person name="Submissions S."/>
        </authorList>
    </citation>
    <scope>NUCLEOTIDE SEQUENCE [LARGE SCALE GENOMIC DNA]</scope>
    <source>
        <strain evidence="4">DSM 23317</strain>
    </source>
</reference>
<accession>A0A1G8WHX4</accession>
<dbReference type="InterPro" id="IPR041651">
    <property type="entry name" value="DUF5610"/>
</dbReference>
<proteinExistence type="predicted"/>
<evidence type="ECO:0000259" key="2">
    <source>
        <dbReference type="Pfam" id="PF18433"/>
    </source>
</evidence>
<protein>
    <recommendedName>
        <fullName evidence="2">DUF5610 domain-containing protein</fullName>
    </recommendedName>
</protein>
<dbReference type="EMBL" id="FNEM01000013">
    <property type="protein sequence ID" value="SDJ77693.1"/>
    <property type="molecule type" value="Genomic_DNA"/>
</dbReference>
<evidence type="ECO:0000313" key="3">
    <source>
        <dbReference type="EMBL" id="SDJ77693.1"/>
    </source>
</evidence>
<evidence type="ECO:0000256" key="1">
    <source>
        <dbReference type="SAM" id="MobiDB-lite"/>
    </source>
</evidence>
<feature type="region of interest" description="Disordered" evidence="1">
    <location>
        <begin position="1"/>
        <end position="27"/>
    </location>
</feature>
<dbReference type="Gene3D" id="1.10.132.90">
    <property type="match status" value="1"/>
</dbReference>
<dbReference type="RefSeq" id="WP_090366572.1">
    <property type="nucleotide sequence ID" value="NZ_FNEM01000013.1"/>
</dbReference>
<organism evidence="3 4">
    <name type="scientific">Ferrimonas sediminum</name>
    <dbReference type="NCBI Taxonomy" id="718193"/>
    <lineage>
        <taxon>Bacteria</taxon>
        <taxon>Pseudomonadati</taxon>
        <taxon>Pseudomonadota</taxon>
        <taxon>Gammaproteobacteria</taxon>
        <taxon>Alteromonadales</taxon>
        <taxon>Ferrimonadaceae</taxon>
        <taxon>Ferrimonas</taxon>
    </lineage>
</organism>
<dbReference type="Proteomes" id="UP000199527">
    <property type="component" value="Unassembled WGS sequence"/>
</dbReference>
<keyword evidence="4" id="KW-1185">Reference proteome</keyword>
<evidence type="ECO:0000313" key="4">
    <source>
        <dbReference type="Proteomes" id="UP000199527"/>
    </source>
</evidence>
<dbReference type="OrthoDB" id="7366224at2"/>
<sequence length="194" mass="20788">MDVRNHGAEVSHVARNKPTDGSNHGQTVSEVANSKSAFQAAKAMTNAHLLTAMEEVSLSAGQDSLALLYRAAVEAIDEHLAPTLGENSTQKGLEQGIDYSPEATADRIVGFATQFFETYQGQNSTLSFDEQLDGFMSVIGGAVDKGIDEARGILDGLQVLDGDIKNNVDLTQNLVHEGLQTFRDSVYQDESVDG</sequence>
<dbReference type="Pfam" id="PF18433">
    <property type="entry name" value="DUF5610"/>
    <property type="match status" value="1"/>
</dbReference>
<gene>
    <name evidence="3" type="ORF">SAMN04488540_11367</name>
</gene>
<feature type="domain" description="DUF5610" evidence="2">
    <location>
        <begin position="62"/>
        <end position="182"/>
    </location>
</feature>
<name>A0A1G8WHX4_9GAMM</name>